<name>A0A843YIH9_9RHOB</name>
<organism evidence="1 2">
    <name type="scientific">Tritonibacter litoralis</name>
    <dbReference type="NCBI Taxonomy" id="2662264"/>
    <lineage>
        <taxon>Bacteria</taxon>
        <taxon>Pseudomonadati</taxon>
        <taxon>Pseudomonadota</taxon>
        <taxon>Alphaproteobacteria</taxon>
        <taxon>Rhodobacterales</taxon>
        <taxon>Paracoccaceae</taxon>
        <taxon>Tritonibacter</taxon>
    </lineage>
</organism>
<sequence length="379" mass="41883">MRALLHIGHAQPDAAQLQQFLAHNWGALMENGVLYPSVEAEGVAHNLCSLIRTADQKPSHNTLIQAPHTALAHALWSAHPNGQDRPPHVVPPAFSALPYVVQQVKTIEAQIAQLKPETLVLSAPELALAAHYDTAAMDRMAALLKGYDVAIYCVLQRPDLHLPHVHHARIAAGEKLDTLAASMQNAYFDSVHFDYSKLLEPWQKSFPEAQIILRSPQDVAASGGLVRDFIKQAKVPVPTDLTLSDPEPTQADLLAWSEVLRRANHLTDDPSAQALLQDAITTTQTRRALPRDEQIDFFCSDLRAQMHEAFAPIHDQISQFHKDGTALFPDLDAMSISPALSLDQATSDSFKALRRSHWPLFQPAPLRGLLRALKQEILL</sequence>
<proteinExistence type="predicted"/>
<dbReference type="EMBL" id="WIBF01000009">
    <property type="protein sequence ID" value="MQQ09608.1"/>
    <property type="molecule type" value="Genomic_DNA"/>
</dbReference>
<accession>A0A843YIH9</accession>
<comment type="caution">
    <text evidence="1">The sequence shown here is derived from an EMBL/GenBank/DDBJ whole genome shotgun (WGS) entry which is preliminary data.</text>
</comment>
<reference evidence="1 2" key="1">
    <citation type="submission" date="2019-10" db="EMBL/GenBank/DDBJ databases">
        <title>Epibacterium sp. nov., isolated from seawater.</title>
        <authorList>
            <person name="Zhang X."/>
            <person name="Li N."/>
        </authorList>
    </citation>
    <scope>NUCLEOTIDE SEQUENCE [LARGE SCALE GENOMIC DNA]</scope>
    <source>
        <strain evidence="1 2">SM1979</strain>
    </source>
</reference>
<dbReference type="AlphaFoldDB" id="A0A843YIH9"/>
<protein>
    <submittedName>
        <fullName evidence="1">Uncharacterized protein</fullName>
    </submittedName>
</protein>
<keyword evidence="2" id="KW-1185">Reference proteome</keyword>
<evidence type="ECO:0000313" key="1">
    <source>
        <dbReference type="EMBL" id="MQQ09608.1"/>
    </source>
</evidence>
<evidence type="ECO:0000313" key="2">
    <source>
        <dbReference type="Proteomes" id="UP000444174"/>
    </source>
</evidence>
<gene>
    <name evidence="1" type="ORF">GFB49_14160</name>
</gene>
<dbReference type="Proteomes" id="UP000444174">
    <property type="component" value="Unassembled WGS sequence"/>
</dbReference>
<dbReference type="RefSeq" id="WP_153216584.1">
    <property type="nucleotide sequence ID" value="NZ_WIBF01000009.1"/>
</dbReference>